<reference evidence="1 2" key="1">
    <citation type="submission" date="2019-03" db="EMBL/GenBank/DDBJ databases">
        <title>First draft genome of Liparis tanakae, snailfish: a comprehensive survey of snailfish specific genes.</title>
        <authorList>
            <person name="Kim W."/>
            <person name="Song I."/>
            <person name="Jeong J.-H."/>
            <person name="Kim D."/>
            <person name="Kim S."/>
            <person name="Ryu S."/>
            <person name="Song J.Y."/>
            <person name="Lee S.K."/>
        </authorList>
    </citation>
    <scope>NUCLEOTIDE SEQUENCE [LARGE SCALE GENOMIC DNA]</scope>
    <source>
        <tissue evidence="1">Muscle</tissue>
    </source>
</reference>
<dbReference type="Proteomes" id="UP000314294">
    <property type="component" value="Unassembled WGS sequence"/>
</dbReference>
<protein>
    <submittedName>
        <fullName evidence="1">Uncharacterized protein</fullName>
    </submittedName>
</protein>
<gene>
    <name evidence="1" type="ORF">EYF80_048165</name>
</gene>
<dbReference type="EMBL" id="SRLO01001089">
    <property type="protein sequence ID" value="TNN41667.1"/>
    <property type="molecule type" value="Genomic_DNA"/>
</dbReference>
<proteinExistence type="predicted"/>
<organism evidence="1 2">
    <name type="scientific">Liparis tanakae</name>
    <name type="common">Tanaka's snailfish</name>
    <dbReference type="NCBI Taxonomy" id="230148"/>
    <lineage>
        <taxon>Eukaryota</taxon>
        <taxon>Metazoa</taxon>
        <taxon>Chordata</taxon>
        <taxon>Craniata</taxon>
        <taxon>Vertebrata</taxon>
        <taxon>Euteleostomi</taxon>
        <taxon>Actinopterygii</taxon>
        <taxon>Neopterygii</taxon>
        <taxon>Teleostei</taxon>
        <taxon>Neoteleostei</taxon>
        <taxon>Acanthomorphata</taxon>
        <taxon>Eupercaria</taxon>
        <taxon>Perciformes</taxon>
        <taxon>Cottioidei</taxon>
        <taxon>Cottales</taxon>
        <taxon>Liparidae</taxon>
        <taxon>Liparis</taxon>
    </lineage>
</organism>
<keyword evidence="2" id="KW-1185">Reference proteome</keyword>
<evidence type="ECO:0000313" key="2">
    <source>
        <dbReference type="Proteomes" id="UP000314294"/>
    </source>
</evidence>
<sequence length="222" mass="23871">MLLRAVGTSIFAVPPHLQSGPPQVFTVLPGQRHRGRGVSPVEAAPIPPLVLRLGDVADPVLAVAASRCLLSGEDLRRLVDSTFVSVLRVVSGSLFDVRLGSGGWSGGRSRSLLSSLNKGSIPCPPLRSLLSLLSIRSPLLSPLSLESRLMAVTGSTLLQPWRRVWDDLLSPGSLDFRPLAFFFSMFLPVVNRLVSSSSGLVGVRERPVDTFCMEPWSRPAPS</sequence>
<dbReference type="AlphaFoldDB" id="A0A4Z2FK99"/>
<name>A0A4Z2FK99_9TELE</name>
<evidence type="ECO:0000313" key="1">
    <source>
        <dbReference type="EMBL" id="TNN41667.1"/>
    </source>
</evidence>
<accession>A0A4Z2FK99</accession>
<comment type="caution">
    <text evidence="1">The sequence shown here is derived from an EMBL/GenBank/DDBJ whole genome shotgun (WGS) entry which is preliminary data.</text>
</comment>